<accession>A0AAV9ZZW3</accession>
<reference evidence="2 3" key="1">
    <citation type="journal article" date="2024" name="J Genomics">
        <title>Draft genome sequencing and assembly of Favolaschia claudopus CIRM-BRFM 2984 isolated from oak limbs.</title>
        <authorList>
            <person name="Navarro D."/>
            <person name="Drula E."/>
            <person name="Chaduli D."/>
            <person name="Cazenave R."/>
            <person name="Ahrendt S."/>
            <person name="Wang J."/>
            <person name="Lipzen A."/>
            <person name="Daum C."/>
            <person name="Barry K."/>
            <person name="Grigoriev I.V."/>
            <person name="Favel A."/>
            <person name="Rosso M.N."/>
            <person name="Martin F."/>
        </authorList>
    </citation>
    <scope>NUCLEOTIDE SEQUENCE [LARGE SCALE GENOMIC DNA]</scope>
    <source>
        <strain evidence="2 3">CIRM-BRFM 2984</strain>
    </source>
</reference>
<evidence type="ECO:0000313" key="2">
    <source>
        <dbReference type="EMBL" id="KAK6996349.1"/>
    </source>
</evidence>
<comment type="caution">
    <text evidence="2">The sequence shown here is derived from an EMBL/GenBank/DDBJ whole genome shotgun (WGS) entry which is preliminary data.</text>
</comment>
<proteinExistence type="predicted"/>
<sequence length="162" mass="18422">MCGGTCGIGIKGGKPDSDCPSFYHFLIKTSKKFLPTRPCTNVPIICAMKGCKETHWKYNFKQHMNERHPDWQRLGVPSTFVEEIQISLEEQLKLGIPSHIAAEWPPPRPPPTVETVTARPCTPTTKKRSASSLPLSPRRLPRRNKENYDPNDTYSLKRPRII</sequence>
<organism evidence="2 3">
    <name type="scientific">Favolaschia claudopus</name>
    <dbReference type="NCBI Taxonomy" id="2862362"/>
    <lineage>
        <taxon>Eukaryota</taxon>
        <taxon>Fungi</taxon>
        <taxon>Dikarya</taxon>
        <taxon>Basidiomycota</taxon>
        <taxon>Agaricomycotina</taxon>
        <taxon>Agaricomycetes</taxon>
        <taxon>Agaricomycetidae</taxon>
        <taxon>Agaricales</taxon>
        <taxon>Marasmiineae</taxon>
        <taxon>Mycenaceae</taxon>
        <taxon>Favolaschia</taxon>
    </lineage>
</organism>
<feature type="region of interest" description="Disordered" evidence="1">
    <location>
        <begin position="100"/>
        <end position="162"/>
    </location>
</feature>
<dbReference type="AlphaFoldDB" id="A0AAV9ZZW3"/>
<evidence type="ECO:0000313" key="3">
    <source>
        <dbReference type="Proteomes" id="UP001362999"/>
    </source>
</evidence>
<gene>
    <name evidence="2" type="ORF">R3P38DRAFT_2566072</name>
</gene>
<dbReference type="Proteomes" id="UP001362999">
    <property type="component" value="Unassembled WGS sequence"/>
</dbReference>
<evidence type="ECO:0000256" key="1">
    <source>
        <dbReference type="SAM" id="MobiDB-lite"/>
    </source>
</evidence>
<name>A0AAV9ZZW3_9AGAR</name>
<keyword evidence="3" id="KW-1185">Reference proteome</keyword>
<evidence type="ECO:0008006" key="4">
    <source>
        <dbReference type="Google" id="ProtNLM"/>
    </source>
</evidence>
<protein>
    <recommendedName>
        <fullName evidence="4">C2H2-type domain-containing protein</fullName>
    </recommendedName>
</protein>
<dbReference type="EMBL" id="JAWWNJ010000098">
    <property type="protein sequence ID" value="KAK6996349.1"/>
    <property type="molecule type" value="Genomic_DNA"/>
</dbReference>